<sequence length="909" mass="97457">MDDLAGLDWTAPNKTTHSPNPPTSFPLRQTPTPQQLSGRSTPLSGQQSGAGAARALKPPSKPPTPAEDSFAGLLSRNSAKSLSNQLSLQERQRRLQEEKRKQELERQKQYGGNFGQADAQFWDTLGSGKSTPQSGLQSGSGPFKAPVSRSPAPAQRQEEDDLLAAFNSSAPVDSSSHFPPPASRTPEPSRLATPASQPSNTALDDDDDIFGLKSLGQNTKSTAQAPIAPTDDDDILGLLGKPVTQFQKPREPEPSPAPPAMEESADMENPQAKAVAELVGIGFPAEKAAAALARTESGLDVQAAVGYILNQAHAEAKQKSRAPVDEWAQQDREDGQRRRADRRPDGDSKRANSNPWGRREDERSRSGQRRDNGQPGGQDKDVAQVASEIGSSLFKSANSLWKTGRKQVQKAVADFQQDGDPNVPKWMRAAQDDARSARAGKQPVKAEDASVTDEAMLLELGRRPEPSRPKEQRSTSDRTAPRPKWEQNARDDVPRRDSSRSPFQHPPAPIHDRRPAAKLTRQDVEEQSTQAYISPARRKKATPSPQPSVQESAPPAKPPRPQAPSQSNNPFLQPTSRPTTRSPAPAVKPRPKAPPRQVPPVSPSALNSSAAHRQKGTEAFKRGDYSAAHAAYSSALGPLPSTHPVTIVVLCNRAVTNIKVGDPKAAISDADAALGIIGASRGEGERIDLGGAEGSKDMKEFYGKALMRKAEALENMEKWADAGKVWRTAVEAGVGGAVSIQGRNRCDKAAGGGDKAAALAPARRPPVQKPPPRASALADLGGQSGADSAAVKRLKEANAAAEKADDEKFALTDQVDAKLAAWKGTKADNLRALLGSLDKVLWPEAGWNKVNMSDLVLPNKVKIVYMKAIAKVHPDKISQSATTEQRMVSAAVFATLNEAWDKFKTENGM</sequence>
<evidence type="ECO:0000313" key="3">
    <source>
        <dbReference type="EMBL" id="KAF2743239.1"/>
    </source>
</evidence>
<feature type="compositionally biased region" description="Pro residues" evidence="1">
    <location>
        <begin position="586"/>
        <end position="602"/>
    </location>
</feature>
<proteinExistence type="predicted"/>
<keyword evidence="4" id="KW-1185">Reference proteome</keyword>
<feature type="compositionally biased region" description="Basic and acidic residues" evidence="1">
    <location>
        <begin position="90"/>
        <end position="108"/>
    </location>
</feature>
<dbReference type="AlphaFoldDB" id="A0A6A6UZS8"/>
<dbReference type="GO" id="GO:0072583">
    <property type="term" value="P:clathrin-dependent endocytosis"/>
    <property type="evidence" value="ECO:0007669"/>
    <property type="project" value="TreeGrafter"/>
</dbReference>
<feature type="compositionally biased region" description="Basic and acidic residues" evidence="1">
    <location>
        <begin position="357"/>
        <end position="382"/>
    </location>
</feature>
<dbReference type="EMBL" id="MU006599">
    <property type="protein sequence ID" value="KAF2743239.1"/>
    <property type="molecule type" value="Genomic_DNA"/>
</dbReference>
<feature type="region of interest" description="Disordered" evidence="1">
    <location>
        <begin position="403"/>
        <end position="615"/>
    </location>
</feature>
<feature type="compositionally biased region" description="Low complexity" evidence="1">
    <location>
        <begin position="574"/>
        <end position="585"/>
    </location>
</feature>
<dbReference type="InterPro" id="IPR009060">
    <property type="entry name" value="UBA-like_sf"/>
</dbReference>
<dbReference type="SUPFAM" id="SSF46934">
    <property type="entry name" value="UBA-like"/>
    <property type="match status" value="1"/>
</dbReference>
<dbReference type="Proteomes" id="UP000799440">
    <property type="component" value="Unassembled WGS sequence"/>
</dbReference>
<feature type="compositionally biased region" description="Basic and acidic residues" evidence="1">
    <location>
        <begin position="314"/>
        <end position="350"/>
    </location>
</feature>
<evidence type="ECO:0000259" key="2">
    <source>
        <dbReference type="PROSITE" id="PS50030"/>
    </source>
</evidence>
<dbReference type="FunFam" id="1.25.40.10:FF:000354">
    <property type="entry name" value="UBA domain-containing protein 7"/>
    <property type="match status" value="1"/>
</dbReference>
<dbReference type="Gene3D" id="1.25.40.10">
    <property type="entry name" value="Tetratricopeptide repeat domain"/>
    <property type="match status" value="1"/>
</dbReference>
<dbReference type="PANTHER" id="PTHR23172:SF19">
    <property type="entry name" value="J DOMAIN-CONTAINING PROTEIN"/>
    <property type="match status" value="1"/>
</dbReference>
<feature type="domain" description="UBA" evidence="2">
    <location>
        <begin position="267"/>
        <end position="311"/>
    </location>
</feature>
<gene>
    <name evidence="3" type="ORF">M011DRAFT_431652</name>
</gene>
<dbReference type="Gene3D" id="1.10.8.10">
    <property type="entry name" value="DNA helicase RuvA subunit, C-terminal domain"/>
    <property type="match status" value="1"/>
</dbReference>
<dbReference type="GO" id="GO:0005737">
    <property type="term" value="C:cytoplasm"/>
    <property type="evidence" value="ECO:0007669"/>
    <property type="project" value="TreeGrafter"/>
</dbReference>
<dbReference type="PROSITE" id="PS50030">
    <property type="entry name" value="UBA"/>
    <property type="match status" value="1"/>
</dbReference>
<dbReference type="SUPFAM" id="SSF48452">
    <property type="entry name" value="TPR-like"/>
    <property type="match status" value="1"/>
</dbReference>
<organism evidence="3 4">
    <name type="scientific">Sporormia fimetaria CBS 119925</name>
    <dbReference type="NCBI Taxonomy" id="1340428"/>
    <lineage>
        <taxon>Eukaryota</taxon>
        <taxon>Fungi</taxon>
        <taxon>Dikarya</taxon>
        <taxon>Ascomycota</taxon>
        <taxon>Pezizomycotina</taxon>
        <taxon>Dothideomycetes</taxon>
        <taxon>Pleosporomycetidae</taxon>
        <taxon>Pleosporales</taxon>
        <taxon>Sporormiaceae</taxon>
        <taxon>Sporormia</taxon>
    </lineage>
</organism>
<feature type="compositionally biased region" description="Pro residues" evidence="1">
    <location>
        <begin position="763"/>
        <end position="773"/>
    </location>
</feature>
<feature type="compositionally biased region" description="Basic and acidic residues" evidence="1">
    <location>
        <begin position="510"/>
        <end position="524"/>
    </location>
</feature>
<reference evidence="3" key="1">
    <citation type="journal article" date="2020" name="Stud. Mycol.">
        <title>101 Dothideomycetes genomes: a test case for predicting lifestyles and emergence of pathogens.</title>
        <authorList>
            <person name="Haridas S."/>
            <person name="Albert R."/>
            <person name="Binder M."/>
            <person name="Bloem J."/>
            <person name="Labutti K."/>
            <person name="Salamov A."/>
            <person name="Andreopoulos B."/>
            <person name="Baker S."/>
            <person name="Barry K."/>
            <person name="Bills G."/>
            <person name="Bluhm B."/>
            <person name="Cannon C."/>
            <person name="Castanera R."/>
            <person name="Culley D."/>
            <person name="Daum C."/>
            <person name="Ezra D."/>
            <person name="Gonzalez J."/>
            <person name="Henrissat B."/>
            <person name="Kuo A."/>
            <person name="Liang C."/>
            <person name="Lipzen A."/>
            <person name="Lutzoni F."/>
            <person name="Magnuson J."/>
            <person name="Mondo S."/>
            <person name="Nolan M."/>
            <person name="Ohm R."/>
            <person name="Pangilinan J."/>
            <person name="Park H.-J."/>
            <person name="Ramirez L."/>
            <person name="Alfaro M."/>
            <person name="Sun H."/>
            <person name="Tritt A."/>
            <person name="Yoshinaga Y."/>
            <person name="Zwiers L.-H."/>
            <person name="Turgeon B."/>
            <person name="Goodwin S."/>
            <person name="Spatafora J."/>
            <person name="Crous P."/>
            <person name="Grigoriev I."/>
        </authorList>
    </citation>
    <scope>NUCLEOTIDE SEQUENCE</scope>
    <source>
        <strain evidence="3">CBS 119925</strain>
    </source>
</reference>
<feature type="region of interest" description="Disordered" evidence="1">
    <location>
        <begin position="749"/>
        <end position="782"/>
    </location>
</feature>
<accession>A0A6A6UZS8</accession>
<dbReference type="OrthoDB" id="1717591at2759"/>
<name>A0A6A6UZS8_9PLEO</name>
<feature type="compositionally biased region" description="Polar residues" evidence="1">
    <location>
        <begin position="166"/>
        <end position="177"/>
    </location>
</feature>
<protein>
    <recommendedName>
        <fullName evidence="2">UBA domain-containing protein</fullName>
    </recommendedName>
</protein>
<evidence type="ECO:0000256" key="1">
    <source>
        <dbReference type="SAM" id="MobiDB-lite"/>
    </source>
</evidence>
<dbReference type="SUPFAM" id="SSF46565">
    <property type="entry name" value="Chaperone J-domain"/>
    <property type="match status" value="1"/>
</dbReference>
<feature type="compositionally biased region" description="Polar residues" evidence="1">
    <location>
        <begin position="127"/>
        <end position="140"/>
    </location>
</feature>
<feature type="region of interest" description="Disordered" evidence="1">
    <location>
        <begin position="1"/>
        <end position="272"/>
    </location>
</feature>
<dbReference type="InterPro" id="IPR015940">
    <property type="entry name" value="UBA"/>
</dbReference>
<feature type="compositionally biased region" description="Basic and acidic residues" evidence="1">
    <location>
        <begin position="460"/>
        <end position="499"/>
    </location>
</feature>
<feature type="compositionally biased region" description="Low complexity" evidence="1">
    <location>
        <begin position="44"/>
        <end position="53"/>
    </location>
</feature>
<dbReference type="GO" id="GO:0031982">
    <property type="term" value="C:vesicle"/>
    <property type="evidence" value="ECO:0007669"/>
    <property type="project" value="TreeGrafter"/>
</dbReference>
<dbReference type="PANTHER" id="PTHR23172">
    <property type="entry name" value="AUXILIN/CYCLIN G-ASSOCIATED KINASE-RELATED"/>
    <property type="match status" value="1"/>
</dbReference>
<evidence type="ECO:0000313" key="4">
    <source>
        <dbReference type="Proteomes" id="UP000799440"/>
    </source>
</evidence>
<dbReference type="FunFam" id="1.10.287.110:FF:000002">
    <property type="entry name" value="putative tyrosine-protein phosphatase auxilin isoform X2"/>
    <property type="match status" value="1"/>
</dbReference>
<feature type="region of interest" description="Disordered" evidence="1">
    <location>
        <begin position="313"/>
        <end position="382"/>
    </location>
</feature>
<feature type="compositionally biased region" description="Polar residues" evidence="1">
    <location>
        <begin position="26"/>
        <end position="43"/>
    </location>
</feature>
<dbReference type="GO" id="GO:0072318">
    <property type="term" value="P:clathrin coat disassembly"/>
    <property type="evidence" value="ECO:0007669"/>
    <property type="project" value="TreeGrafter"/>
</dbReference>
<dbReference type="InterPro" id="IPR036869">
    <property type="entry name" value="J_dom_sf"/>
</dbReference>
<feature type="compositionally biased region" description="Polar residues" evidence="1">
    <location>
        <begin position="215"/>
        <end position="224"/>
    </location>
</feature>
<dbReference type="InterPro" id="IPR011990">
    <property type="entry name" value="TPR-like_helical_dom_sf"/>
</dbReference>
<dbReference type="Gene3D" id="1.10.287.110">
    <property type="entry name" value="DnaJ domain"/>
    <property type="match status" value="1"/>
</dbReference>
<dbReference type="GO" id="GO:0030276">
    <property type="term" value="F:clathrin binding"/>
    <property type="evidence" value="ECO:0007669"/>
    <property type="project" value="TreeGrafter"/>
</dbReference>